<sequence>MGESIDVWREFFRTTADTDVFEFIDKAIAIAALDRPKDFLLRRDRIAKRLFSGETAGARGDCAPASKESKANGNEGNVAHDVLNVKDSQGEAETFSDDMEETSQVVGEVLRIKRVLDNSRHESDPALHESLRRLESMSITVDILQKTKIGVSVNSLRRNCVSKKNAQLAHHITMGWKAMVEEIGRGKEDVADPGDVGDGKTSSIKEPRQEKYDINKASSLANWNLRLNVDQHKGTLNPNMSSNTNLRTVPASEVASRKSEKERMLQLQNSNGSGTGCRQPPANRQDKITGWKEVAADGKAQAAKRNMQGLYQKAETDKRQRTVQVLDPRDLPKMAASHKAPGATTAKAGRPRAISRSHNGKSLLERLRSSESRIVHSRPRS</sequence>
<evidence type="ECO:0000256" key="3">
    <source>
        <dbReference type="PROSITE-ProRule" id="PRU00649"/>
    </source>
</evidence>
<reference evidence="7" key="1">
    <citation type="submission" date="2025-08" db="UniProtKB">
        <authorList>
            <consortium name="RefSeq"/>
        </authorList>
    </citation>
    <scope>IDENTIFICATION</scope>
    <source>
        <tissue evidence="7">Leaf</tissue>
    </source>
</reference>
<dbReference type="PANTHER" id="PTHR46554">
    <property type="entry name" value="MEDIATOR OF RNA POLYMERASE II TRANSCRIPTION SUBUNIT 26A-RELATED"/>
    <property type="match status" value="1"/>
</dbReference>
<proteinExistence type="predicted"/>
<dbReference type="CDD" id="cd00183">
    <property type="entry name" value="TFIIS_I"/>
    <property type="match status" value="1"/>
</dbReference>
<feature type="region of interest" description="Disordered" evidence="4">
    <location>
        <begin position="327"/>
        <end position="381"/>
    </location>
</feature>
<feature type="compositionally biased region" description="Basic residues" evidence="4">
    <location>
        <begin position="349"/>
        <end position="359"/>
    </location>
</feature>
<gene>
    <name evidence="7" type="primary">LOC115737776</name>
</gene>
<dbReference type="InterPro" id="IPR003617">
    <property type="entry name" value="TFIIS/CRSP70_N_sub"/>
</dbReference>
<evidence type="ECO:0000313" key="6">
    <source>
        <dbReference type="Proteomes" id="UP000827889"/>
    </source>
</evidence>
<dbReference type="InterPro" id="IPR035441">
    <property type="entry name" value="TFIIS/LEDGF_dom_sf"/>
</dbReference>
<feature type="compositionally biased region" description="Polar residues" evidence="4">
    <location>
        <begin position="234"/>
        <end position="247"/>
    </location>
</feature>
<feature type="compositionally biased region" description="Basic and acidic residues" evidence="4">
    <location>
        <begin position="363"/>
        <end position="374"/>
    </location>
</feature>
<dbReference type="GeneID" id="115737776"/>
<dbReference type="SMART" id="SM00509">
    <property type="entry name" value="TFS2N"/>
    <property type="match status" value="1"/>
</dbReference>
<evidence type="ECO:0000313" key="7">
    <source>
        <dbReference type="RefSeq" id="XP_048137661.1"/>
    </source>
</evidence>
<feature type="region of interest" description="Disordered" evidence="4">
    <location>
        <begin position="56"/>
        <end position="76"/>
    </location>
</feature>
<dbReference type="Gene3D" id="1.20.930.10">
    <property type="entry name" value="Conserved domain common to transcription factors TFIIS, elongin A, CRSP70"/>
    <property type="match status" value="1"/>
</dbReference>
<accession>A0ABM3HM42</accession>
<feature type="region of interest" description="Disordered" evidence="4">
    <location>
        <begin position="187"/>
        <end position="209"/>
    </location>
</feature>
<dbReference type="PANTHER" id="PTHR46554:SF2">
    <property type="entry name" value="TFIIS N-TERMINAL DOMAIN-CONTAINING PROTEIN"/>
    <property type="match status" value="1"/>
</dbReference>
<dbReference type="Pfam" id="PF08711">
    <property type="entry name" value="Med26"/>
    <property type="match status" value="1"/>
</dbReference>
<feature type="region of interest" description="Disordered" evidence="4">
    <location>
        <begin position="234"/>
        <end position="261"/>
    </location>
</feature>
<dbReference type="RefSeq" id="XP_048137661.1">
    <property type="nucleotide sequence ID" value="XM_048281704.1"/>
</dbReference>
<evidence type="ECO:0000259" key="5">
    <source>
        <dbReference type="PROSITE" id="PS51319"/>
    </source>
</evidence>
<dbReference type="SUPFAM" id="SSF47676">
    <property type="entry name" value="Conserved domain common to transcription factors TFIIS, elongin A, CRSP70"/>
    <property type="match status" value="1"/>
</dbReference>
<name>A0ABM3HM42_9MYRT</name>
<organism evidence="6 7">
    <name type="scientific">Rhodamnia argentea</name>
    <dbReference type="NCBI Taxonomy" id="178133"/>
    <lineage>
        <taxon>Eukaryota</taxon>
        <taxon>Viridiplantae</taxon>
        <taxon>Streptophyta</taxon>
        <taxon>Embryophyta</taxon>
        <taxon>Tracheophyta</taxon>
        <taxon>Spermatophyta</taxon>
        <taxon>Magnoliopsida</taxon>
        <taxon>eudicotyledons</taxon>
        <taxon>Gunneridae</taxon>
        <taxon>Pentapetalae</taxon>
        <taxon>rosids</taxon>
        <taxon>malvids</taxon>
        <taxon>Myrtales</taxon>
        <taxon>Myrtaceae</taxon>
        <taxon>Myrtoideae</taxon>
        <taxon>Myrteae</taxon>
        <taxon>Australasian group</taxon>
        <taxon>Rhodamnia</taxon>
    </lineage>
</organism>
<evidence type="ECO:0000256" key="4">
    <source>
        <dbReference type="SAM" id="MobiDB-lite"/>
    </source>
</evidence>
<evidence type="ECO:0000256" key="2">
    <source>
        <dbReference type="ARBA" id="ARBA00023242"/>
    </source>
</evidence>
<keyword evidence="2 3" id="KW-0539">Nucleus</keyword>
<dbReference type="Proteomes" id="UP000827889">
    <property type="component" value="Chromosome 7"/>
</dbReference>
<comment type="subcellular location">
    <subcellularLocation>
        <location evidence="1 3">Nucleus</location>
    </subcellularLocation>
</comment>
<keyword evidence="6" id="KW-1185">Reference proteome</keyword>
<evidence type="ECO:0000256" key="1">
    <source>
        <dbReference type="ARBA" id="ARBA00004123"/>
    </source>
</evidence>
<dbReference type="InterPro" id="IPR017923">
    <property type="entry name" value="TFIIS_N"/>
</dbReference>
<dbReference type="PROSITE" id="PS51319">
    <property type="entry name" value="TFIIS_N"/>
    <property type="match status" value="1"/>
</dbReference>
<feature type="domain" description="TFIIS N-terminal" evidence="5">
    <location>
        <begin position="107"/>
        <end position="183"/>
    </location>
</feature>
<protein>
    <submittedName>
        <fullName evidence="7">Probable mediator of RNA polymerase II transcription subunit 26b isoform X1</fullName>
    </submittedName>
</protein>